<dbReference type="STRING" id="1358809.S7WA90"/>
<feature type="transmembrane region" description="Helical" evidence="6">
    <location>
        <begin position="183"/>
        <end position="199"/>
    </location>
</feature>
<dbReference type="InterPro" id="IPR008628">
    <property type="entry name" value="GPP34-like"/>
</dbReference>
<dbReference type="AlphaFoldDB" id="S7WA90"/>
<sequence length="245" mass="28886">MSSRLRRRDNISSQPNNKNTYNLFLIEELYILCSIRKYQYKICDPLCVSLRVCLLAELAIMGYITMVDGVIVVIDKGLFCGDGEIDRIYNKVLSFFRKRDNVKSWIKYLNGESIKSYNGYHIKRLRKKIKDSLMVKNMLISYESRKFSIKSKIVVKEEVVKRLLEKLMVYLDNYKNNENDRRSMVLAVCLYYVTGYYIIGNYDSRFGCKYVEIIKEICKKVDKEIIRDGEEGLIYQLLKTLINSN</sequence>
<reference evidence="8" key="1">
    <citation type="journal article" date="2013" name="PLoS Genet.">
        <title>The genome of Spraguea lophii and the basis of host-microsporidian interactions.</title>
        <authorList>
            <person name="Campbell S.E."/>
            <person name="Williams T.A."/>
            <person name="Yousuf A."/>
            <person name="Soanes D.M."/>
            <person name="Paszkiewicz K.H."/>
            <person name="Williams B.A.P."/>
        </authorList>
    </citation>
    <scope>NUCLEOTIDE SEQUENCE [LARGE SCALE GENOMIC DNA]</scope>
    <source>
        <strain evidence="8">42_110</strain>
    </source>
</reference>
<keyword evidence="5 6" id="KW-0472">Membrane</keyword>
<protein>
    <recommendedName>
        <fullName evidence="9">Golgi phosphoprotein 3</fullName>
    </recommendedName>
</protein>
<dbReference type="Gene3D" id="1.10.3630.10">
    <property type="entry name" value="yeast vps74-n-term truncation variant domain like"/>
    <property type="match status" value="1"/>
</dbReference>
<keyword evidence="4" id="KW-0446">Lipid-binding</keyword>
<dbReference type="Proteomes" id="UP000014978">
    <property type="component" value="Unassembled WGS sequence"/>
</dbReference>
<evidence type="ECO:0000256" key="2">
    <source>
        <dbReference type="ARBA" id="ARBA00007284"/>
    </source>
</evidence>
<evidence type="ECO:0008006" key="9">
    <source>
        <dbReference type="Google" id="ProtNLM"/>
    </source>
</evidence>
<evidence type="ECO:0000256" key="4">
    <source>
        <dbReference type="ARBA" id="ARBA00023121"/>
    </source>
</evidence>
<comment type="caution">
    <text evidence="7">The sequence shown here is derived from an EMBL/GenBank/DDBJ whole genome shotgun (WGS) entry which is preliminary data.</text>
</comment>
<evidence type="ECO:0000313" key="7">
    <source>
        <dbReference type="EMBL" id="EPR79860.1"/>
    </source>
</evidence>
<keyword evidence="8" id="KW-1185">Reference proteome</keyword>
<comment type="similarity">
    <text evidence="2">Belongs to the GOLPH3/VPS74 family.</text>
</comment>
<dbReference type="InParanoid" id="S7WA90"/>
<evidence type="ECO:0000256" key="3">
    <source>
        <dbReference type="ARBA" id="ARBA00023034"/>
    </source>
</evidence>
<evidence type="ECO:0000256" key="5">
    <source>
        <dbReference type="ARBA" id="ARBA00023136"/>
    </source>
</evidence>
<accession>S7WA90</accession>
<dbReference type="HOGENOM" id="CLU_1190659_0_0_1"/>
<gene>
    <name evidence="7" type="ORF">SLOPH_2298</name>
</gene>
<comment type="subcellular location">
    <subcellularLocation>
        <location evidence="1">Golgi apparatus membrane</location>
        <topology evidence="1">Peripheral membrane protein</topology>
        <orientation evidence="1">Cytoplasmic side</orientation>
    </subcellularLocation>
</comment>
<dbReference type="EMBL" id="ATCN01000087">
    <property type="protein sequence ID" value="EPR79860.1"/>
    <property type="molecule type" value="Genomic_DNA"/>
</dbReference>
<name>S7WA90_SPRLO</name>
<dbReference type="Pfam" id="PF05719">
    <property type="entry name" value="GPP34"/>
    <property type="match status" value="1"/>
</dbReference>
<keyword evidence="6" id="KW-0812">Transmembrane</keyword>
<keyword evidence="3" id="KW-0333">Golgi apparatus</keyword>
<organism evidence="7 8">
    <name type="scientific">Spraguea lophii (strain 42_110)</name>
    <name type="common">Microsporidian parasite</name>
    <dbReference type="NCBI Taxonomy" id="1358809"/>
    <lineage>
        <taxon>Eukaryota</taxon>
        <taxon>Fungi</taxon>
        <taxon>Fungi incertae sedis</taxon>
        <taxon>Microsporidia</taxon>
        <taxon>Spragueidae</taxon>
        <taxon>Spraguea</taxon>
    </lineage>
</organism>
<evidence type="ECO:0000256" key="6">
    <source>
        <dbReference type="SAM" id="Phobius"/>
    </source>
</evidence>
<keyword evidence="6" id="KW-1133">Transmembrane helix</keyword>
<dbReference type="InterPro" id="IPR038261">
    <property type="entry name" value="GPP34-like_sf"/>
</dbReference>
<dbReference type="VEuPathDB" id="MicrosporidiaDB:SLOPH_2298"/>
<dbReference type="OrthoDB" id="2189106at2759"/>
<evidence type="ECO:0000313" key="8">
    <source>
        <dbReference type="Proteomes" id="UP000014978"/>
    </source>
</evidence>
<dbReference type="GO" id="GO:0000139">
    <property type="term" value="C:Golgi membrane"/>
    <property type="evidence" value="ECO:0007669"/>
    <property type="project" value="UniProtKB-SubCell"/>
</dbReference>
<dbReference type="GO" id="GO:0070273">
    <property type="term" value="F:phosphatidylinositol-4-phosphate binding"/>
    <property type="evidence" value="ECO:0007669"/>
    <property type="project" value="InterPro"/>
</dbReference>
<proteinExistence type="inferred from homology"/>
<dbReference type="OMA" id="TSSAHIC"/>
<evidence type="ECO:0000256" key="1">
    <source>
        <dbReference type="ARBA" id="ARBA00004255"/>
    </source>
</evidence>